<evidence type="ECO:0000313" key="3">
    <source>
        <dbReference type="Proteomes" id="UP000194154"/>
    </source>
</evidence>
<dbReference type="RefSeq" id="WP_086043044.1">
    <property type="nucleotide sequence ID" value="NZ_CBCRZA010000004.1"/>
</dbReference>
<dbReference type="GeneID" id="35295956"/>
<gene>
    <name evidence="2" type="ORF">MCCS_18620</name>
</gene>
<evidence type="ECO:0000313" key="2">
    <source>
        <dbReference type="EMBL" id="ARQ07491.1"/>
    </source>
</evidence>
<feature type="transmembrane region" description="Helical" evidence="1">
    <location>
        <begin position="73"/>
        <end position="93"/>
    </location>
</feature>
<sequence>MLSNEAEHFLLQLRLELMSRGKKDEDIENIEEELRDHLIEAESRGSSIDSVTGGSVDEYINSISDELPFDKSLISFLFLMFAASLSFFIIPDLIRGGFDFSLYRLIYYAAAILIGGPITIYFFKTILKKYGDQKITYIYGIIFFIMTTAIFVGMEFLLRKIDGPNIASLDTTVSLYIGLALTIIFIIVCIVFKNWFFIGVILYIILPDLVAKLMTTSAPESNEYVTISTITFTILNIVIGTIAILYFKRTFDKEKKNADH</sequence>
<dbReference type="OrthoDB" id="1750748at2"/>
<dbReference type="EMBL" id="CP021059">
    <property type="protein sequence ID" value="ARQ07491.1"/>
    <property type="molecule type" value="Genomic_DNA"/>
</dbReference>
<name>A0A1W7AD60_9STAP</name>
<dbReference type="SUPFAM" id="SSF158560">
    <property type="entry name" value="BH3980-like"/>
    <property type="match status" value="1"/>
</dbReference>
<dbReference type="KEGG" id="mcak:MCCS_18620"/>
<reference evidence="2 3" key="1">
    <citation type="journal article" date="2017" name="Int. J. Syst. Evol. Microbiol.">
        <title>Macrococcus canis sp. nov., a skin bacterium associated with infections in dogs.</title>
        <authorList>
            <person name="Gobeli Brawand S."/>
            <person name="Cotting K."/>
            <person name="Gomez-Sanz E."/>
            <person name="Collaud A."/>
            <person name="Thomann A."/>
            <person name="Brodard I."/>
            <person name="Rodriguez-Campos S."/>
            <person name="Strauss C."/>
            <person name="Perreten V."/>
        </authorList>
    </citation>
    <scope>NUCLEOTIDE SEQUENCE [LARGE SCALE GENOMIC DNA]</scope>
    <source>
        <strain evidence="2 3">KM45013</strain>
    </source>
</reference>
<keyword evidence="1" id="KW-0472">Membrane</keyword>
<proteinExistence type="predicted"/>
<organism evidence="2 3">
    <name type="scientific">Macrococcoides canis</name>
    <dbReference type="NCBI Taxonomy" id="1855823"/>
    <lineage>
        <taxon>Bacteria</taxon>
        <taxon>Bacillati</taxon>
        <taxon>Bacillota</taxon>
        <taxon>Bacilli</taxon>
        <taxon>Bacillales</taxon>
        <taxon>Staphylococcaceae</taxon>
        <taxon>Macrococcoides</taxon>
    </lineage>
</organism>
<dbReference type="PANTHER" id="PTHR41307">
    <property type="entry name" value="MEMBRANE PROTEIN-RELATED"/>
    <property type="match status" value="1"/>
</dbReference>
<accession>A0A1W7AD60</accession>
<keyword evidence="3" id="KW-1185">Reference proteome</keyword>
<feature type="transmembrane region" description="Helical" evidence="1">
    <location>
        <begin position="179"/>
        <end position="205"/>
    </location>
</feature>
<evidence type="ECO:0000256" key="1">
    <source>
        <dbReference type="SAM" id="Phobius"/>
    </source>
</evidence>
<dbReference type="AlphaFoldDB" id="A0A1W7AD60"/>
<feature type="transmembrane region" description="Helical" evidence="1">
    <location>
        <begin position="135"/>
        <end position="158"/>
    </location>
</feature>
<keyword evidence="1" id="KW-0812">Transmembrane</keyword>
<keyword evidence="1" id="KW-1133">Transmembrane helix</keyword>
<dbReference type="STRING" id="1855823.MCCS_18620"/>
<dbReference type="PANTHER" id="PTHR41307:SF1">
    <property type="entry name" value="MEMBRANE PROTEIN"/>
    <property type="match status" value="1"/>
</dbReference>
<dbReference type="Proteomes" id="UP000194154">
    <property type="component" value="Chromosome"/>
</dbReference>
<feature type="transmembrane region" description="Helical" evidence="1">
    <location>
        <begin position="105"/>
        <end position="123"/>
    </location>
</feature>
<evidence type="ECO:0008006" key="4">
    <source>
        <dbReference type="Google" id="ProtNLM"/>
    </source>
</evidence>
<protein>
    <recommendedName>
        <fullName evidence="4">DUF1129 family protein</fullName>
    </recommendedName>
</protein>
<feature type="transmembrane region" description="Helical" evidence="1">
    <location>
        <begin position="225"/>
        <end position="247"/>
    </location>
</feature>